<feature type="region of interest" description="Disordered" evidence="1">
    <location>
        <begin position="1"/>
        <end position="28"/>
    </location>
</feature>
<comment type="caution">
    <text evidence="2">The sequence shown here is derived from an EMBL/GenBank/DDBJ whole genome shotgun (WGS) entry which is preliminary data.</text>
</comment>
<proteinExistence type="predicted"/>
<gene>
    <name evidence="2" type="ORF">EVAR_87410_1</name>
</gene>
<feature type="compositionally biased region" description="Low complexity" evidence="1">
    <location>
        <begin position="9"/>
        <end position="25"/>
    </location>
</feature>
<evidence type="ECO:0000256" key="1">
    <source>
        <dbReference type="SAM" id="MobiDB-lite"/>
    </source>
</evidence>
<dbReference type="Proteomes" id="UP000299102">
    <property type="component" value="Unassembled WGS sequence"/>
</dbReference>
<keyword evidence="3" id="KW-1185">Reference proteome</keyword>
<reference evidence="2 3" key="1">
    <citation type="journal article" date="2019" name="Commun. Biol.">
        <title>The bagworm genome reveals a unique fibroin gene that provides high tensile strength.</title>
        <authorList>
            <person name="Kono N."/>
            <person name="Nakamura H."/>
            <person name="Ohtoshi R."/>
            <person name="Tomita M."/>
            <person name="Numata K."/>
            <person name="Arakawa K."/>
        </authorList>
    </citation>
    <scope>NUCLEOTIDE SEQUENCE [LARGE SCALE GENOMIC DNA]</scope>
</reference>
<evidence type="ECO:0000313" key="2">
    <source>
        <dbReference type="EMBL" id="GBP63038.1"/>
    </source>
</evidence>
<organism evidence="2 3">
    <name type="scientific">Eumeta variegata</name>
    <name type="common">Bagworm moth</name>
    <name type="synonym">Eumeta japonica</name>
    <dbReference type="NCBI Taxonomy" id="151549"/>
    <lineage>
        <taxon>Eukaryota</taxon>
        <taxon>Metazoa</taxon>
        <taxon>Ecdysozoa</taxon>
        <taxon>Arthropoda</taxon>
        <taxon>Hexapoda</taxon>
        <taxon>Insecta</taxon>
        <taxon>Pterygota</taxon>
        <taxon>Neoptera</taxon>
        <taxon>Endopterygota</taxon>
        <taxon>Lepidoptera</taxon>
        <taxon>Glossata</taxon>
        <taxon>Ditrysia</taxon>
        <taxon>Tineoidea</taxon>
        <taxon>Psychidae</taxon>
        <taxon>Oiketicinae</taxon>
        <taxon>Eumeta</taxon>
    </lineage>
</organism>
<dbReference type="EMBL" id="BGZK01000857">
    <property type="protein sequence ID" value="GBP63038.1"/>
    <property type="molecule type" value="Genomic_DNA"/>
</dbReference>
<evidence type="ECO:0000313" key="3">
    <source>
        <dbReference type="Proteomes" id="UP000299102"/>
    </source>
</evidence>
<accession>A0A4C1XI03</accession>
<dbReference type="AlphaFoldDB" id="A0A4C1XI03"/>
<sequence length="169" mass="18742">MTRLFNGMRAARPAATAPSPDSDSSLGLRSGHSTTLQWRVNCIWPLSTTGAPHRWDLSRHREGVRPSVALRIAVQKPGYHKAAAYRRACAVYTDDIPTLTDQLQHWEGRRAALYADDSAYLASSHRVTSLRLNSEGPRPIAGLAGQMACRRECHEDGFLTGQQRAYQQS</sequence>
<name>A0A4C1XI03_EUMVA</name>
<protein>
    <submittedName>
        <fullName evidence="2">Uncharacterized protein</fullName>
    </submittedName>
</protein>